<dbReference type="SUPFAM" id="SSF82671">
    <property type="entry name" value="SEA domain"/>
    <property type="match status" value="1"/>
</dbReference>
<evidence type="ECO:0000259" key="3">
    <source>
        <dbReference type="PROSITE" id="PS50024"/>
    </source>
</evidence>
<feature type="domain" description="SEA" evidence="3">
    <location>
        <begin position="128"/>
        <end position="249"/>
    </location>
</feature>
<keyword evidence="2" id="KW-1133">Transmembrane helix</keyword>
<accession>A0ABR0YYF9</accession>
<evidence type="ECO:0000256" key="1">
    <source>
        <dbReference type="SAM" id="MobiDB-lite"/>
    </source>
</evidence>
<evidence type="ECO:0000256" key="2">
    <source>
        <dbReference type="SAM" id="Phobius"/>
    </source>
</evidence>
<dbReference type="EMBL" id="JAHFZB010000021">
    <property type="protein sequence ID" value="KAK6477612.1"/>
    <property type="molecule type" value="Genomic_DNA"/>
</dbReference>
<keyword evidence="2" id="KW-0472">Membrane</keyword>
<protein>
    <submittedName>
        <fullName evidence="4">Serine-rich adhesin for platelets-like</fullName>
    </submittedName>
</protein>
<name>A0ABR0YYF9_HUSHU</name>
<dbReference type="PROSITE" id="PS50024">
    <property type="entry name" value="SEA"/>
    <property type="match status" value="1"/>
</dbReference>
<dbReference type="Proteomes" id="UP001369086">
    <property type="component" value="Unassembled WGS sequence"/>
</dbReference>
<gene>
    <name evidence="4" type="ORF">HHUSO_G22597</name>
</gene>
<organism evidence="4 5">
    <name type="scientific">Huso huso</name>
    <name type="common">Beluga</name>
    <name type="synonym">Acipenser huso</name>
    <dbReference type="NCBI Taxonomy" id="61971"/>
    <lineage>
        <taxon>Eukaryota</taxon>
        <taxon>Metazoa</taxon>
        <taxon>Chordata</taxon>
        <taxon>Craniata</taxon>
        <taxon>Vertebrata</taxon>
        <taxon>Euteleostomi</taxon>
        <taxon>Actinopterygii</taxon>
        <taxon>Chondrostei</taxon>
        <taxon>Acipenseriformes</taxon>
        <taxon>Acipenseridae</taxon>
        <taxon>Huso</taxon>
    </lineage>
</organism>
<dbReference type="InterPro" id="IPR036364">
    <property type="entry name" value="SEA_dom_sf"/>
</dbReference>
<evidence type="ECO:0000313" key="5">
    <source>
        <dbReference type="Proteomes" id="UP001369086"/>
    </source>
</evidence>
<keyword evidence="5" id="KW-1185">Reference proteome</keyword>
<feature type="region of interest" description="Disordered" evidence="1">
    <location>
        <begin position="1"/>
        <end position="35"/>
    </location>
</feature>
<evidence type="ECO:0000313" key="4">
    <source>
        <dbReference type="EMBL" id="KAK6477612.1"/>
    </source>
</evidence>
<comment type="caution">
    <text evidence="4">The sequence shown here is derived from an EMBL/GenBank/DDBJ whole genome shotgun (WGS) entry which is preliminary data.</text>
</comment>
<dbReference type="SMART" id="SM00200">
    <property type="entry name" value="SEA"/>
    <property type="match status" value="1"/>
</dbReference>
<sequence length="454" mass="49311">MPSTHGATTPEVSSTPHSTAETASQSTSMSHPVTLVPLSTSSTDAAHKTPFTSTSASTAGTLTTAAPSTTTVTQATTKKLCSESDCDCNGAPCVYNETSGQCQCNCPEFTEGKNCINGQNETTVVIDKKTVPTRNVSVSLSINKSFNSSLTDPSSDLYQQYVRMIKPELERLCRQASPQNFKQVIITGFRNGSIVTESLVTYNYPNQDSEIQYLNNQLVAVLNSILNDTTNLRNLSAAVNAPVNLLNTTGETPAITNVTELKPFVDKCSLNYANYTIEVVNESLTCVGPCGRIADYCSYKGSCYNQPQGAVCMCFVSDFQQYTGTHCELYQRTAGFYGVLFGVLGAALLLLIVLIVAVIILARKRKGPWNSNALHPRRWFSLDEEYFNFSHTDLGTTASASEGVSGRSGRYNMGDNLMFSNEFTPGVFKPNLENVDTSLDVRTKRPELMPSSDQ</sequence>
<dbReference type="InterPro" id="IPR000082">
    <property type="entry name" value="SEA_dom"/>
</dbReference>
<dbReference type="Pfam" id="PF01390">
    <property type="entry name" value="SEA"/>
    <property type="match status" value="1"/>
</dbReference>
<feature type="transmembrane region" description="Helical" evidence="2">
    <location>
        <begin position="336"/>
        <end position="362"/>
    </location>
</feature>
<keyword evidence="2" id="KW-0812">Transmembrane</keyword>
<reference evidence="4 5" key="1">
    <citation type="submission" date="2021-05" db="EMBL/GenBank/DDBJ databases">
        <authorList>
            <person name="Zahm M."/>
            <person name="Klopp C."/>
            <person name="Cabau C."/>
            <person name="Kuhl H."/>
            <person name="Suciu R."/>
            <person name="Ciorpac M."/>
            <person name="Holostenco D."/>
            <person name="Gessner J."/>
            <person name="Wuertz S."/>
            <person name="Hohne C."/>
            <person name="Stock M."/>
            <person name="Gislard M."/>
            <person name="Lluch J."/>
            <person name="Milhes M."/>
            <person name="Lampietro C."/>
            <person name="Lopez Roques C."/>
            <person name="Donnadieu C."/>
            <person name="Du K."/>
            <person name="Schartl M."/>
            <person name="Guiguen Y."/>
        </authorList>
    </citation>
    <scope>NUCLEOTIDE SEQUENCE [LARGE SCALE GENOMIC DNA]</scope>
    <source>
        <strain evidence="4">Hh-F2</strain>
        <tissue evidence="4">Blood</tissue>
    </source>
</reference>
<proteinExistence type="predicted"/>